<sequence>MKYDFLIKNGQVFDSEAGKFSVGDVYVRGGKIAAAPSVNEESEVNTVIDAKDKFVVPGLIDEHLHLDLYGSMIGVNGDLMCIPNGITTACDGGTCGASNFRQFYNSNIIRYEASTYSYLNVQTFGNKSLCIHEEDHDPKDFRPDLIENTFAKYPDVLRGLKVRMCLGTLGNEQGLAPLVKAKEISEDLKSKGYYCPLVVHYDNLPDNVKVADLFNVLGKGDIVAHVFQVKRETIFEANGKVKDAVLKARERGVLMDDCHGRVHWSFPSLSSAVKENFYPDIISSDAVRISEYVRPGFSLLFAMTVQSAAGMDLEKILKAVTINPAKALGIADKAGIIKEGYPADIAILDIRGTDMQLTDNYGNTVDGNKLFVPLLTMKSGRVAFRQIFF</sequence>
<dbReference type="InterPro" id="IPR020043">
    <property type="entry name" value="Deacetylase_Atu3266-like"/>
</dbReference>
<dbReference type="OrthoDB" id="9766983at2"/>
<proteinExistence type="predicted"/>
<dbReference type="HOGENOM" id="CLU_046987_0_0_6"/>
<dbReference type="Gene3D" id="3.20.20.140">
    <property type="entry name" value="Metal-dependent hydrolases"/>
    <property type="match status" value="1"/>
</dbReference>
<name>E8LJL9_SUCHY</name>
<dbReference type="eggNOG" id="COG3964">
    <property type="taxonomic scope" value="Bacteria"/>
</dbReference>
<organism evidence="2 3">
    <name type="scientific">Succinatimonas hippei (strain DSM 22608 / JCM 16073 / KCTC 15190 / YIT 12066)</name>
    <dbReference type="NCBI Taxonomy" id="762983"/>
    <lineage>
        <taxon>Bacteria</taxon>
        <taxon>Pseudomonadati</taxon>
        <taxon>Pseudomonadota</taxon>
        <taxon>Gammaproteobacteria</taxon>
        <taxon>Aeromonadales</taxon>
        <taxon>Succinivibrionaceae</taxon>
        <taxon>Succinatimonas</taxon>
    </lineage>
</organism>
<dbReference type="InterPro" id="IPR006680">
    <property type="entry name" value="Amidohydro-rel"/>
</dbReference>
<keyword evidence="2" id="KW-0378">Hydrolase</keyword>
<dbReference type="Gene3D" id="2.30.40.10">
    <property type="entry name" value="Urease, subunit C, domain 1"/>
    <property type="match status" value="1"/>
</dbReference>
<evidence type="ECO:0000313" key="2">
    <source>
        <dbReference type="EMBL" id="EFY07317.1"/>
    </source>
</evidence>
<accession>E8LJL9</accession>
<dbReference type="Pfam" id="PF01979">
    <property type="entry name" value="Amidohydro_1"/>
    <property type="match status" value="1"/>
</dbReference>
<evidence type="ECO:0000259" key="1">
    <source>
        <dbReference type="Pfam" id="PF01979"/>
    </source>
</evidence>
<dbReference type="AlphaFoldDB" id="E8LJL9"/>
<dbReference type="GO" id="GO:0016810">
    <property type="term" value="F:hydrolase activity, acting on carbon-nitrogen (but not peptide) bonds"/>
    <property type="evidence" value="ECO:0007669"/>
    <property type="project" value="InterPro"/>
</dbReference>
<reference evidence="2 3" key="1">
    <citation type="submission" date="2011-01" db="EMBL/GenBank/DDBJ databases">
        <authorList>
            <person name="Weinstock G."/>
            <person name="Sodergren E."/>
            <person name="Clifton S."/>
            <person name="Fulton L."/>
            <person name="Fulton B."/>
            <person name="Courtney L."/>
            <person name="Fronick C."/>
            <person name="Harrison M."/>
            <person name="Strong C."/>
            <person name="Farmer C."/>
            <person name="Delahaunty K."/>
            <person name="Markovic C."/>
            <person name="Hall O."/>
            <person name="Minx P."/>
            <person name="Tomlinson C."/>
            <person name="Mitreva M."/>
            <person name="Hou S."/>
            <person name="Chen J."/>
            <person name="Wollam A."/>
            <person name="Pepin K.H."/>
            <person name="Johnson M."/>
            <person name="Bhonagiri V."/>
            <person name="Zhang X."/>
            <person name="Suruliraj S."/>
            <person name="Warren W."/>
            <person name="Chinwalla A."/>
            <person name="Mardis E.R."/>
            <person name="Wilson R.K."/>
        </authorList>
    </citation>
    <scope>NUCLEOTIDE SEQUENCE [LARGE SCALE GENOMIC DNA]</scope>
    <source>
        <strain evidence="3">DSM 22608 / JCM 16073 / KCTC 15190 / YIT 12066</strain>
    </source>
</reference>
<dbReference type="InterPro" id="IPR032466">
    <property type="entry name" value="Metal_Hydrolase"/>
</dbReference>
<comment type="caution">
    <text evidence="2">The sequence shown here is derived from an EMBL/GenBank/DDBJ whole genome shotgun (WGS) entry which is preliminary data.</text>
</comment>
<dbReference type="Proteomes" id="UP000018458">
    <property type="component" value="Unassembled WGS sequence"/>
</dbReference>
<keyword evidence="3" id="KW-1185">Reference proteome</keyword>
<dbReference type="RefSeq" id="WP_009143107.1">
    <property type="nucleotide sequence ID" value="NZ_GL830979.1"/>
</dbReference>
<feature type="domain" description="Amidohydrolase-related" evidence="1">
    <location>
        <begin position="300"/>
        <end position="382"/>
    </location>
</feature>
<dbReference type="InterPro" id="IPR011059">
    <property type="entry name" value="Metal-dep_hydrolase_composite"/>
</dbReference>
<dbReference type="STRING" id="762983.HMPREF9444_00898"/>
<dbReference type="PANTHER" id="PTHR42717:SF1">
    <property type="entry name" value="IMIDAZOLONEPROPIONASE AND RELATED AMIDOHYDROLASES"/>
    <property type="match status" value="1"/>
</dbReference>
<evidence type="ECO:0000313" key="3">
    <source>
        <dbReference type="Proteomes" id="UP000018458"/>
    </source>
</evidence>
<dbReference type="SUPFAM" id="SSF51338">
    <property type="entry name" value="Composite domain of metallo-dependent hydrolases"/>
    <property type="match status" value="1"/>
</dbReference>
<dbReference type="SUPFAM" id="SSF51556">
    <property type="entry name" value="Metallo-dependent hydrolases"/>
    <property type="match status" value="1"/>
</dbReference>
<gene>
    <name evidence="2" type="ORF">HMPREF9444_00898</name>
</gene>
<dbReference type="PANTHER" id="PTHR42717">
    <property type="entry name" value="DIHYDROOROTASE-RELATED"/>
    <property type="match status" value="1"/>
</dbReference>
<protein>
    <submittedName>
        <fullName evidence="2">Amidohydrolase family protein</fullName>
    </submittedName>
</protein>
<dbReference type="GO" id="GO:0019213">
    <property type="term" value="F:deacetylase activity"/>
    <property type="evidence" value="ECO:0007669"/>
    <property type="project" value="InterPro"/>
</dbReference>
<dbReference type="EMBL" id="AEVO01000042">
    <property type="protein sequence ID" value="EFY07317.1"/>
    <property type="molecule type" value="Genomic_DNA"/>
</dbReference>